<comment type="function">
    <text evidence="14">Component of a nucleolar small nuclear ribonucleoprotein particle (snoRNP) thought to participate in the processing and modification of pre-ribosomal RNA (pre-rRNA). Part of the small subunit (SSU) processome, first precursor of the small eukaryotic ribosomal subunit. During the assembly of the SSU processome in the nucleolus, many ribosome biogenesis factors, an RNA chaperone and ribosomal proteins associate with the nascent pre-rRNA and work in concert to generate RNA folding, modifications, rearrangements and cleavage as well as targeted degradation of pre-ribosomal RNA by the RNA exosome.</text>
</comment>
<dbReference type="SMART" id="SM00015">
    <property type="entry name" value="IQ"/>
    <property type="match status" value="3"/>
</dbReference>
<dbReference type="InterPro" id="IPR036322">
    <property type="entry name" value="WD40_repeat_dom_sf"/>
</dbReference>
<evidence type="ECO:0000256" key="11">
    <source>
        <dbReference type="ARBA" id="ARBA00022990"/>
    </source>
</evidence>
<evidence type="ECO:0000313" key="22">
    <source>
        <dbReference type="Proteomes" id="UP001177744"/>
    </source>
</evidence>
<feature type="compositionally biased region" description="Basic and acidic residues" evidence="20">
    <location>
        <begin position="598"/>
        <end position="611"/>
    </location>
</feature>
<evidence type="ECO:0000313" key="21">
    <source>
        <dbReference type="EMBL" id="KAK1332637.1"/>
    </source>
</evidence>
<dbReference type="InterPro" id="IPR000048">
    <property type="entry name" value="IQ_motif_EF-hand-BS"/>
</dbReference>
<evidence type="ECO:0000256" key="9">
    <source>
        <dbReference type="ARBA" id="ARBA00022843"/>
    </source>
</evidence>
<dbReference type="PANTHER" id="PTHR19865:SF0">
    <property type="entry name" value="U3 SMALL NUCLEOLAR RNA-INTERACTING PROTEIN 2"/>
    <property type="match status" value="1"/>
</dbReference>
<evidence type="ECO:0000256" key="17">
    <source>
        <dbReference type="ARBA" id="ARBA00076054"/>
    </source>
</evidence>
<protein>
    <recommendedName>
        <fullName evidence="16">U3 small nucleolar RNA-interacting protein 2</fullName>
    </recommendedName>
    <alternativeName>
        <fullName evidence="18">RRP9 homolog</fullName>
    </alternativeName>
    <alternativeName>
        <fullName evidence="17">U3 small nucleolar ribonucleoprotein-associated 55 kDa protein</fullName>
    </alternativeName>
</protein>
<dbReference type="GO" id="GO:0032040">
    <property type="term" value="C:small-subunit processome"/>
    <property type="evidence" value="ECO:0007669"/>
    <property type="project" value="TreeGrafter"/>
</dbReference>
<dbReference type="GO" id="GO:0006364">
    <property type="term" value="P:rRNA processing"/>
    <property type="evidence" value="ECO:0007669"/>
    <property type="project" value="UniProtKB-KW"/>
</dbReference>
<organism evidence="21 22">
    <name type="scientific">Cnephaeus nilssonii</name>
    <name type="common">Northern bat</name>
    <name type="synonym">Eptesicus nilssonii</name>
    <dbReference type="NCBI Taxonomy" id="3371016"/>
    <lineage>
        <taxon>Eukaryota</taxon>
        <taxon>Metazoa</taxon>
        <taxon>Chordata</taxon>
        <taxon>Craniata</taxon>
        <taxon>Vertebrata</taxon>
        <taxon>Euteleostomi</taxon>
        <taxon>Mammalia</taxon>
        <taxon>Eutheria</taxon>
        <taxon>Laurasiatheria</taxon>
        <taxon>Chiroptera</taxon>
        <taxon>Yangochiroptera</taxon>
        <taxon>Vespertilionidae</taxon>
        <taxon>Cnephaeus</taxon>
    </lineage>
</organism>
<dbReference type="InterPro" id="IPR019775">
    <property type="entry name" value="WD40_repeat_CS"/>
</dbReference>
<evidence type="ECO:0000256" key="5">
    <source>
        <dbReference type="ARBA" id="ARBA00022552"/>
    </source>
</evidence>
<dbReference type="PROSITE" id="PS00678">
    <property type="entry name" value="WD_REPEATS_1"/>
    <property type="match status" value="1"/>
</dbReference>
<keyword evidence="9" id="KW-0832">Ubl conjugation</keyword>
<keyword evidence="5" id="KW-0698">rRNA processing</keyword>
<dbReference type="Pfam" id="PF00400">
    <property type="entry name" value="WD40"/>
    <property type="match status" value="4"/>
</dbReference>
<keyword evidence="10" id="KW-0694">RNA-binding</keyword>
<dbReference type="PANTHER" id="PTHR19865">
    <property type="entry name" value="U3 SMALL NUCLEOLAR RNA INTERACTING PROTEIN 2"/>
    <property type="match status" value="1"/>
</dbReference>
<feature type="compositionally biased region" description="Polar residues" evidence="20">
    <location>
        <begin position="542"/>
        <end position="551"/>
    </location>
</feature>
<feature type="region of interest" description="Disordered" evidence="20">
    <location>
        <begin position="597"/>
        <end position="625"/>
    </location>
</feature>
<dbReference type="SUPFAM" id="SSF50978">
    <property type="entry name" value="WD40 repeat-like"/>
    <property type="match status" value="1"/>
</dbReference>
<evidence type="ECO:0000256" key="20">
    <source>
        <dbReference type="SAM" id="MobiDB-lite"/>
    </source>
</evidence>
<keyword evidence="12" id="KW-0539">Nucleus</keyword>
<accession>A0AA40HKR1</accession>
<reference evidence="21" key="1">
    <citation type="submission" date="2023-06" db="EMBL/GenBank/DDBJ databases">
        <title>Reference genome for the Northern bat (Eptesicus nilssonii), a most northern bat species.</title>
        <authorList>
            <person name="Laine V.N."/>
            <person name="Pulliainen A.T."/>
            <person name="Lilley T.M."/>
        </authorList>
    </citation>
    <scope>NUCLEOTIDE SEQUENCE</scope>
    <source>
        <strain evidence="21">BLF_Eptnil</strain>
        <tissue evidence="21">Kidney</tissue>
    </source>
</reference>
<dbReference type="PRINTS" id="PR00320">
    <property type="entry name" value="GPROTEINBRPT"/>
</dbReference>
<feature type="region of interest" description="Disordered" evidence="20">
    <location>
        <begin position="523"/>
        <end position="581"/>
    </location>
</feature>
<keyword evidence="6" id="KW-0597">Phosphoprotein</keyword>
<proteinExistence type="inferred from homology"/>
<dbReference type="InterPro" id="IPR001680">
    <property type="entry name" value="WD40_rpt"/>
</dbReference>
<keyword evidence="22" id="KW-1185">Reference proteome</keyword>
<keyword evidence="3" id="KW-0488">Methylation</keyword>
<dbReference type="PROSITE" id="PS50082">
    <property type="entry name" value="WD_REPEATS_2"/>
    <property type="match status" value="5"/>
</dbReference>
<evidence type="ECO:0000256" key="7">
    <source>
        <dbReference type="ARBA" id="ARBA00022574"/>
    </source>
</evidence>
<dbReference type="InterPro" id="IPR020472">
    <property type="entry name" value="WD40_PAC1"/>
</dbReference>
<evidence type="ECO:0000256" key="8">
    <source>
        <dbReference type="ARBA" id="ARBA00022737"/>
    </source>
</evidence>
<comment type="similarity">
    <text evidence="2">Belongs to the WD repeat RRP9 family.</text>
</comment>
<dbReference type="Gene3D" id="1.20.5.190">
    <property type="match status" value="1"/>
</dbReference>
<dbReference type="CDD" id="cd00200">
    <property type="entry name" value="WD40"/>
    <property type="match status" value="1"/>
</dbReference>
<comment type="caution">
    <text evidence="21">The sequence shown here is derived from an EMBL/GenBank/DDBJ whole genome shotgun (WGS) entry which is preliminary data.</text>
</comment>
<dbReference type="InterPro" id="IPR039241">
    <property type="entry name" value="Rrp9-like"/>
</dbReference>
<keyword evidence="4" id="KW-1017">Isopeptide bond</keyword>
<sequence>MSATAVTRKRGKPASGARAGAGAGKRRRKADSARDRGKAKGGGKMNEEISSDSESERRTEEEEQEELEETAQEKKLRLAKLYLEQLRQQEDEKAEARAFEEDQVAGRLKEDVLEQRGRLQKSVAKEIQAPAPADIRVLRGHQLSITCLVITPDDLAIFSAAKDCTIIKWSVESGRKLHVIPRAKKGAEGQPPGHSSHVLCMAISSDGKYLASGDRSKLILIWEAPSCRHLYTFTGHRDAVSGLAFRRGTHQLYSTSHDRSVKVWNVAENSYVETLFGHQDAVAALDALSRECCVTAGGRDGTVRVWKIPEESQLVFYGHQGSIDNIQLINEEHMVSGADDGSLALWGLSKKRPLALQREAHGLRGEPGLEQPFWVSSVAALLNTDLVATGSHSACVRLWRCGEGFRQLDPLCDIPLVGFINSLKFSSAGDFLVAGAGPMVADQRGSQLRVHHPLAEGPEAHGRRLLTPVPYLSPPRPLVLKVSSFEPCLLQLLGWGGRGGRAWGGPGSAVCLLCRLGAACPPPGTCGRSPRRSWSRSRAPSVTSLSVQASVRQAEVDQPENMDEHAEDEPQQQGEPTGSPAAPLALEEKVEANNADTAEAKEADNANERPKKISGNKSRPPPSDPEVVRIQAWWRGILVRRSLLFAALGALTIQRWWKQIRVRALEARRRAVLEAFTRKEWAAVRLQSWVRMWRIRLRYCRLLHAARIIQAYWRCRSCGSRGFIKGHYRVTANQLHLELEIVLGSEPCFVSECIPLPVKQ</sequence>
<feature type="compositionally biased region" description="Acidic residues" evidence="20">
    <location>
        <begin position="557"/>
        <end position="570"/>
    </location>
</feature>
<keyword evidence="13" id="KW-0687">Ribonucleoprotein</keyword>
<evidence type="ECO:0000256" key="19">
    <source>
        <dbReference type="PROSITE-ProRule" id="PRU00221"/>
    </source>
</evidence>
<dbReference type="Proteomes" id="UP001177744">
    <property type="component" value="Unassembled WGS sequence"/>
</dbReference>
<evidence type="ECO:0000256" key="6">
    <source>
        <dbReference type="ARBA" id="ARBA00022553"/>
    </source>
</evidence>
<gene>
    <name evidence="21" type="ORF">QTO34_007320</name>
</gene>
<dbReference type="Gene3D" id="2.130.10.10">
    <property type="entry name" value="YVTN repeat-like/Quinoprotein amine dehydrogenase"/>
    <property type="match status" value="1"/>
</dbReference>
<comment type="subunit">
    <text evidence="15">Interacts specifically with the U3 small nucleolar RNA (U3 snoRNA). Binds a sub-fragment of the U3 snoRNA surrounding the B/C motif (3UBC). This association with the U3BC RNA is dependent on the binding of a protein called 15.5K to the box B/C motif. The association of the protein with the U3BC RNA was found to be also dependent on a conserved RNA structure that flanks the box B/C motif. Part of the small subunit (SSU) processome, composed of more than 70 proteins and the RNA chaperone small nucleolar RNA (snoRNA) U3.</text>
</comment>
<feature type="repeat" description="WD" evidence="19">
    <location>
        <begin position="191"/>
        <end position="232"/>
    </location>
</feature>
<evidence type="ECO:0000256" key="4">
    <source>
        <dbReference type="ARBA" id="ARBA00022499"/>
    </source>
</evidence>
<dbReference type="SMART" id="SM00320">
    <property type="entry name" value="WD40"/>
    <property type="match status" value="6"/>
</dbReference>
<keyword evidence="7 19" id="KW-0853">WD repeat</keyword>
<feature type="repeat" description="WD" evidence="19">
    <location>
        <begin position="275"/>
        <end position="316"/>
    </location>
</feature>
<name>A0AA40HKR1_CNENI</name>
<evidence type="ECO:0000256" key="14">
    <source>
        <dbReference type="ARBA" id="ARBA00055322"/>
    </source>
</evidence>
<feature type="region of interest" description="Disordered" evidence="20">
    <location>
        <begin position="1"/>
        <end position="71"/>
    </location>
</feature>
<evidence type="ECO:0000256" key="13">
    <source>
        <dbReference type="ARBA" id="ARBA00023274"/>
    </source>
</evidence>
<evidence type="ECO:0000256" key="15">
    <source>
        <dbReference type="ARBA" id="ARBA00065513"/>
    </source>
</evidence>
<dbReference type="FunFam" id="1.20.5.190:FF:000015">
    <property type="entry name" value="IQ motif containing F5"/>
    <property type="match status" value="1"/>
</dbReference>
<dbReference type="PROSITE" id="PS50096">
    <property type="entry name" value="IQ"/>
    <property type="match status" value="2"/>
</dbReference>
<dbReference type="AlphaFoldDB" id="A0AA40HKR1"/>
<dbReference type="EMBL" id="JAULJE010000018">
    <property type="protein sequence ID" value="KAK1332637.1"/>
    <property type="molecule type" value="Genomic_DNA"/>
</dbReference>
<feature type="compositionally biased region" description="Acidic residues" evidence="20">
    <location>
        <begin position="61"/>
        <end position="70"/>
    </location>
</feature>
<comment type="subcellular location">
    <subcellularLocation>
        <location evidence="1">Nucleus</location>
        <location evidence="1">Nucleolus</location>
    </subcellularLocation>
</comment>
<feature type="repeat" description="WD" evidence="19">
    <location>
        <begin position="233"/>
        <end position="274"/>
    </location>
</feature>
<feature type="repeat" description="WD" evidence="19">
    <location>
        <begin position="316"/>
        <end position="356"/>
    </location>
</feature>
<feature type="repeat" description="WD" evidence="19">
    <location>
        <begin position="138"/>
        <end position="179"/>
    </location>
</feature>
<dbReference type="FunFam" id="2.130.10.10:FF:000143">
    <property type="entry name" value="U3 small nucleolar RNA-interacting protein 2 isoform X2"/>
    <property type="match status" value="1"/>
</dbReference>
<evidence type="ECO:0000256" key="2">
    <source>
        <dbReference type="ARBA" id="ARBA00006777"/>
    </source>
</evidence>
<dbReference type="Pfam" id="PF00612">
    <property type="entry name" value="IQ"/>
    <property type="match status" value="2"/>
</dbReference>
<evidence type="ECO:0000256" key="10">
    <source>
        <dbReference type="ARBA" id="ARBA00022884"/>
    </source>
</evidence>
<evidence type="ECO:0000256" key="1">
    <source>
        <dbReference type="ARBA" id="ARBA00004604"/>
    </source>
</evidence>
<dbReference type="InterPro" id="IPR015943">
    <property type="entry name" value="WD40/YVTN_repeat-like_dom_sf"/>
</dbReference>
<dbReference type="PROSITE" id="PS50294">
    <property type="entry name" value="WD_REPEATS_REGION"/>
    <property type="match status" value="4"/>
</dbReference>
<dbReference type="GO" id="GO:0034511">
    <property type="term" value="F:U3 snoRNA binding"/>
    <property type="evidence" value="ECO:0007669"/>
    <property type="project" value="InterPro"/>
</dbReference>
<evidence type="ECO:0000256" key="16">
    <source>
        <dbReference type="ARBA" id="ARBA00074377"/>
    </source>
</evidence>
<evidence type="ECO:0000256" key="12">
    <source>
        <dbReference type="ARBA" id="ARBA00023242"/>
    </source>
</evidence>
<evidence type="ECO:0000256" key="3">
    <source>
        <dbReference type="ARBA" id="ARBA00022481"/>
    </source>
</evidence>
<keyword evidence="11" id="KW-0007">Acetylation</keyword>
<keyword evidence="8" id="KW-0677">Repeat</keyword>
<evidence type="ECO:0000256" key="18">
    <source>
        <dbReference type="ARBA" id="ARBA00077445"/>
    </source>
</evidence>